<dbReference type="InterPro" id="IPR009057">
    <property type="entry name" value="Homeodomain-like_sf"/>
</dbReference>
<keyword evidence="1" id="KW-0805">Transcription regulation</keyword>
<proteinExistence type="predicted"/>
<dbReference type="AlphaFoldDB" id="A0A9D2SCL1"/>
<keyword evidence="3" id="KW-0804">Transcription</keyword>
<sequence length="287" mass="32667">MEWSESISEAINYIESHITEELTIADIAKQANISPYYFQKGFSMLCGFTVGEYVKRRRLTLAGSEIVSTDRKIIDIALEYGYDSPDSFTKAFLRFHGATPTAIRKGEVMIKSFAPLKIKLILTGGYTMDYKIVKKAPFTVVGVSAVFKYENADTEIPKFWTAFNQSGKNTLIDSMYGISIDSTMNGNEFEYLIADNYNPLNEIPADFVTQVIPEYTWAVFPCKGALANTLSLHDIHKKIFSEWLPQNKDYEIAAGYHIEMYRNPDDYANGTGDEDYYSEIWIPVRKK</sequence>
<dbReference type="SMART" id="SM00871">
    <property type="entry name" value="AraC_E_bind"/>
    <property type="match status" value="1"/>
</dbReference>
<evidence type="ECO:0000256" key="1">
    <source>
        <dbReference type="ARBA" id="ARBA00023015"/>
    </source>
</evidence>
<dbReference type="SUPFAM" id="SSF55136">
    <property type="entry name" value="Probable bacterial effector-binding domain"/>
    <property type="match status" value="1"/>
</dbReference>
<reference evidence="5" key="2">
    <citation type="submission" date="2021-04" db="EMBL/GenBank/DDBJ databases">
        <authorList>
            <person name="Gilroy R."/>
        </authorList>
    </citation>
    <scope>NUCLEOTIDE SEQUENCE</scope>
    <source>
        <strain evidence="5">USAMLcec3-2134</strain>
    </source>
</reference>
<dbReference type="SUPFAM" id="SSF46689">
    <property type="entry name" value="Homeodomain-like"/>
    <property type="match status" value="2"/>
</dbReference>
<dbReference type="Pfam" id="PF12833">
    <property type="entry name" value="HTH_18"/>
    <property type="match status" value="1"/>
</dbReference>
<dbReference type="EMBL" id="DWXE01000006">
    <property type="protein sequence ID" value="HJB90171.1"/>
    <property type="molecule type" value="Genomic_DNA"/>
</dbReference>
<reference evidence="5" key="1">
    <citation type="journal article" date="2021" name="PeerJ">
        <title>Extensive microbial diversity within the chicken gut microbiome revealed by metagenomics and culture.</title>
        <authorList>
            <person name="Gilroy R."/>
            <person name="Ravi A."/>
            <person name="Getino M."/>
            <person name="Pursley I."/>
            <person name="Horton D.L."/>
            <person name="Alikhan N.F."/>
            <person name="Baker D."/>
            <person name="Gharbi K."/>
            <person name="Hall N."/>
            <person name="Watson M."/>
            <person name="Adriaenssens E.M."/>
            <person name="Foster-Nyarko E."/>
            <person name="Jarju S."/>
            <person name="Secka A."/>
            <person name="Antonio M."/>
            <person name="Oren A."/>
            <person name="Chaudhuri R.R."/>
            <person name="La Ragione R."/>
            <person name="Hildebrand F."/>
            <person name="Pallen M.J."/>
        </authorList>
    </citation>
    <scope>NUCLEOTIDE SEQUENCE</scope>
    <source>
        <strain evidence="5">USAMLcec3-2134</strain>
    </source>
</reference>
<evidence type="ECO:0000313" key="5">
    <source>
        <dbReference type="EMBL" id="HJB90171.1"/>
    </source>
</evidence>
<comment type="caution">
    <text evidence="5">The sequence shown here is derived from an EMBL/GenBank/DDBJ whole genome shotgun (WGS) entry which is preliminary data.</text>
</comment>
<dbReference type="InterPro" id="IPR050959">
    <property type="entry name" value="MarA-like"/>
</dbReference>
<dbReference type="PRINTS" id="PR00032">
    <property type="entry name" value="HTHARAC"/>
</dbReference>
<dbReference type="Proteomes" id="UP000886883">
    <property type="component" value="Unassembled WGS sequence"/>
</dbReference>
<feature type="domain" description="HTH araC/xylS-type" evidence="4">
    <location>
        <begin position="8"/>
        <end position="106"/>
    </location>
</feature>
<dbReference type="GO" id="GO:0003700">
    <property type="term" value="F:DNA-binding transcription factor activity"/>
    <property type="evidence" value="ECO:0007669"/>
    <property type="project" value="InterPro"/>
</dbReference>
<dbReference type="InterPro" id="IPR011256">
    <property type="entry name" value="Reg_factor_effector_dom_sf"/>
</dbReference>
<name>A0A9D2SCL1_9FIRM</name>
<dbReference type="PANTHER" id="PTHR47504">
    <property type="entry name" value="RIGHT ORIGIN-BINDING PROTEIN"/>
    <property type="match status" value="1"/>
</dbReference>
<dbReference type="Pfam" id="PF14526">
    <property type="entry name" value="Cass2"/>
    <property type="match status" value="1"/>
</dbReference>
<dbReference type="InterPro" id="IPR020449">
    <property type="entry name" value="Tscrpt_reg_AraC-type_HTH"/>
</dbReference>
<organism evidence="5 6">
    <name type="scientific">Candidatus Eisenbergiella merdigallinarum</name>
    <dbReference type="NCBI Taxonomy" id="2838552"/>
    <lineage>
        <taxon>Bacteria</taxon>
        <taxon>Bacillati</taxon>
        <taxon>Bacillota</taxon>
        <taxon>Clostridia</taxon>
        <taxon>Lachnospirales</taxon>
        <taxon>Lachnospiraceae</taxon>
        <taxon>Eisenbergiella</taxon>
    </lineage>
</organism>
<accession>A0A9D2SCL1</accession>
<dbReference type="InterPro" id="IPR010499">
    <property type="entry name" value="AraC_E-bd"/>
</dbReference>
<gene>
    <name evidence="5" type="ORF">H9763_01755</name>
</gene>
<dbReference type="InterPro" id="IPR029441">
    <property type="entry name" value="Cass2"/>
</dbReference>
<evidence type="ECO:0000313" key="6">
    <source>
        <dbReference type="Proteomes" id="UP000886883"/>
    </source>
</evidence>
<dbReference type="SMART" id="SM00342">
    <property type="entry name" value="HTH_ARAC"/>
    <property type="match status" value="1"/>
</dbReference>
<evidence type="ECO:0000256" key="3">
    <source>
        <dbReference type="ARBA" id="ARBA00023163"/>
    </source>
</evidence>
<evidence type="ECO:0000256" key="2">
    <source>
        <dbReference type="ARBA" id="ARBA00023125"/>
    </source>
</evidence>
<dbReference type="Gene3D" id="1.10.10.60">
    <property type="entry name" value="Homeodomain-like"/>
    <property type="match status" value="2"/>
</dbReference>
<dbReference type="InterPro" id="IPR018060">
    <property type="entry name" value="HTH_AraC"/>
</dbReference>
<protein>
    <submittedName>
        <fullName evidence="5">AraC family transcriptional regulator</fullName>
    </submittedName>
</protein>
<keyword evidence="2" id="KW-0238">DNA-binding</keyword>
<dbReference type="GO" id="GO:0043565">
    <property type="term" value="F:sequence-specific DNA binding"/>
    <property type="evidence" value="ECO:0007669"/>
    <property type="project" value="InterPro"/>
</dbReference>
<dbReference type="PROSITE" id="PS01124">
    <property type="entry name" value="HTH_ARAC_FAMILY_2"/>
    <property type="match status" value="1"/>
</dbReference>
<evidence type="ECO:0000259" key="4">
    <source>
        <dbReference type="PROSITE" id="PS01124"/>
    </source>
</evidence>
<dbReference type="Gene3D" id="3.20.80.10">
    <property type="entry name" value="Regulatory factor, effector binding domain"/>
    <property type="match status" value="1"/>
</dbReference>
<dbReference type="PANTHER" id="PTHR47504:SF5">
    <property type="entry name" value="RIGHT ORIGIN-BINDING PROTEIN"/>
    <property type="match status" value="1"/>
</dbReference>